<dbReference type="EMBL" id="HG994593">
    <property type="protein sequence ID" value="CAF2835823.1"/>
    <property type="molecule type" value="Genomic_DNA"/>
</dbReference>
<gene>
    <name evidence="3" type="ORF">LSAA_4998</name>
</gene>
<feature type="coiled-coil region" evidence="1">
    <location>
        <begin position="475"/>
        <end position="502"/>
    </location>
</feature>
<feature type="coiled-coil region" evidence="1">
    <location>
        <begin position="369"/>
        <end position="400"/>
    </location>
</feature>
<accession>A0A7R8CIR7</accession>
<dbReference type="PANTHER" id="PTHR33663:SF2">
    <property type="entry name" value="COILED-COIL DOMAIN-CONTAINING PROTEIN 177"/>
    <property type="match status" value="1"/>
</dbReference>
<dbReference type="PANTHER" id="PTHR33663">
    <property type="entry name" value="COILED-COIL DOMAIN-CONTAINING PROTEIN 177"/>
    <property type="match status" value="1"/>
</dbReference>
<organism evidence="3 4">
    <name type="scientific">Lepeophtheirus salmonis</name>
    <name type="common">Salmon louse</name>
    <name type="synonym">Caligus salmonis</name>
    <dbReference type="NCBI Taxonomy" id="72036"/>
    <lineage>
        <taxon>Eukaryota</taxon>
        <taxon>Metazoa</taxon>
        <taxon>Ecdysozoa</taxon>
        <taxon>Arthropoda</taxon>
        <taxon>Crustacea</taxon>
        <taxon>Multicrustacea</taxon>
        <taxon>Hexanauplia</taxon>
        <taxon>Copepoda</taxon>
        <taxon>Siphonostomatoida</taxon>
        <taxon>Caligidae</taxon>
        <taxon>Lepeophtheirus</taxon>
    </lineage>
</organism>
<dbReference type="OrthoDB" id="200110at2759"/>
<name>A0A7R8CIR7_LEPSM</name>
<feature type="compositionally biased region" description="Basic and acidic residues" evidence="2">
    <location>
        <begin position="271"/>
        <end position="281"/>
    </location>
</feature>
<sequence length="680" mass="80337">MALQGATEEDFSLLKTFRVNILKSVFPSIIIVHLKDPGLFSFGSFVSHKYLFFKRWKACRRLNVKPVDLLPDKIDEARIEILKDGGELTYETLAILRDAESERREILETCRQLRHQLIQRDSRISKKKQLNGIIASHPEVRFRKNNLFFPRCSLRSVFFDNKGDVNNLIIDDRPEADQSMYSSYHSTTEILIDDEEEEFRRSRSRSGISRFSSSPPSPPTIQYPSHKKHNKLPPALPKTTNDFTSRSRTSRKTLSNSLATTPTEKGSPRFRRMERSFDKKTQGSFSQPRSSSLNSKTKDLLKGIDDIPDHDRRILERLALKKRNKEMLNRVADEKHKEWQKERSHSLEAKRSQEMMWSSFVEKKRRSECEQNEIRMMEARKKMEESQNRLRLLIHEKEQRIQLALQDSKRARSDQYLEWHTGEEQRRKAVESALQELLVRDTRYRRDLASHLESRLQSVDARRELLKTKEAKLISESNSEELDEYKKRRKSLESARKEQIDSLRQAIHSKDMKIANFNETNEFRKKKIDTAKVKRGVRLEQTQALKRELEASMNCWRKKVLEVQTESIKKAEENVHNTLEEKRHKLDLENQRRFERQKARFAQVQDGQRRKAEEVMNSIEKKQKRMANYHKQREKELHFAKERARQTSELRQALISSNAEDEYVDALISRVVCCQISETL</sequence>
<feature type="coiled-coil region" evidence="1">
    <location>
        <begin position="539"/>
        <end position="632"/>
    </location>
</feature>
<evidence type="ECO:0000256" key="1">
    <source>
        <dbReference type="SAM" id="Coils"/>
    </source>
</evidence>
<proteinExistence type="predicted"/>
<keyword evidence="4" id="KW-1185">Reference proteome</keyword>
<evidence type="ECO:0000256" key="2">
    <source>
        <dbReference type="SAM" id="MobiDB-lite"/>
    </source>
</evidence>
<evidence type="ECO:0000313" key="4">
    <source>
        <dbReference type="Proteomes" id="UP000675881"/>
    </source>
</evidence>
<feature type="compositionally biased region" description="Polar residues" evidence="2">
    <location>
        <begin position="282"/>
        <end position="295"/>
    </location>
</feature>
<feature type="compositionally biased region" description="Low complexity" evidence="2">
    <location>
        <begin position="205"/>
        <end position="214"/>
    </location>
</feature>
<keyword evidence="1" id="KW-0175">Coiled coil</keyword>
<dbReference type="Proteomes" id="UP000675881">
    <property type="component" value="Chromosome 14"/>
</dbReference>
<evidence type="ECO:0000313" key="3">
    <source>
        <dbReference type="EMBL" id="CAF2835823.1"/>
    </source>
</evidence>
<feature type="region of interest" description="Disordered" evidence="2">
    <location>
        <begin position="192"/>
        <end position="295"/>
    </location>
</feature>
<feature type="compositionally biased region" description="Low complexity" evidence="2">
    <location>
        <begin position="244"/>
        <end position="257"/>
    </location>
</feature>
<dbReference type="AlphaFoldDB" id="A0A7R8CIR7"/>
<protein>
    <submittedName>
        <fullName evidence="3">(salmon louse) hypothetical protein</fullName>
    </submittedName>
</protein>
<reference evidence="3" key="1">
    <citation type="submission" date="2021-02" db="EMBL/GenBank/DDBJ databases">
        <authorList>
            <person name="Bekaert M."/>
        </authorList>
    </citation>
    <scope>NUCLEOTIDE SEQUENCE</scope>
    <source>
        <strain evidence="3">IoA-00</strain>
    </source>
</reference>
<dbReference type="InterPro" id="IPR029090">
    <property type="entry name" value="DUF4659"/>
</dbReference>